<name>A0A1P8WKT3_9PLAN</name>
<evidence type="ECO:0000313" key="1">
    <source>
        <dbReference type="EMBL" id="APZ94653.1"/>
    </source>
</evidence>
<dbReference type="KEGG" id="fmr:Fuma_04286"/>
<gene>
    <name evidence="1" type="ORF">Fuma_04286</name>
</gene>
<protein>
    <submittedName>
        <fullName evidence="1">Uncharacterized protein</fullName>
    </submittedName>
</protein>
<sequence length="41" mass="4595">MALKLPGRRNTRGQLNFVSAHAVLALHRTYQYISASQLPTN</sequence>
<proteinExistence type="predicted"/>
<reference evidence="1 2" key="1">
    <citation type="journal article" date="2016" name="Front. Microbiol.">
        <title>Fuerstia marisgermanicae gen. nov., sp. nov., an Unusual Member of the Phylum Planctomycetes from the German Wadden Sea.</title>
        <authorList>
            <person name="Kohn T."/>
            <person name="Heuer A."/>
            <person name="Jogler M."/>
            <person name="Vollmers J."/>
            <person name="Boedeker C."/>
            <person name="Bunk B."/>
            <person name="Rast P."/>
            <person name="Borchert D."/>
            <person name="Glockner I."/>
            <person name="Freese H.M."/>
            <person name="Klenk H.P."/>
            <person name="Overmann J."/>
            <person name="Kaster A.K."/>
            <person name="Rohde M."/>
            <person name="Wiegand S."/>
            <person name="Jogler C."/>
        </authorList>
    </citation>
    <scope>NUCLEOTIDE SEQUENCE [LARGE SCALE GENOMIC DNA]</scope>
    <source>
        <strain evidence="1 2">NH11</strain>
    </source>
</reference>
<accession>A0A1P8WKT3</accession>
<evidence type="ECO:0000313" key="2">
    <source>
        <dbReference type="Proteomes" id="UP000187735"/>
    </source>
</evidence>
<dbReference type="AlphaFoldDB" id="A0A1P8WKT3"/>
<dbReference type="EMBL" id="CP017641">
    <property type="protein sequence ID" value="APZ94653.1"/>
    <property type="molecule type" value="Genomic_DNA"/>
</dbReference>
<dbReference type="Proteomes" id="UP000187735">
    <property type="component" value="Chromosome"/>
</dbReference>
<organism evidence="1 2">
    <name type="scientific">Fuerstiella marisgermanici</name>
    <dbReference type="NCBI Taxonomy" id="1891926"/>
    <lineage>
        <taxon>Bacteria</taxon>
        <taxon>Pseudomonadati</taxon>
        <taxon>Planctomycetota</taxon>
        <taxon>Planctomycetia</taxon>
        <taxon>Planctomycetales</taxon>
        <taxon>Planctomycetaceae</taxon>
        <taxon>Fuerstiella</taxon>
    </lineage>
</organism>
<keyword evidence="2" id="KW-1185">Reference proteome</keyword>
<dbReference type="STRING" id="1891926.Fuma_04286"/>